<dbReference type="SUPFAM" id="SSF52540">
    <property type="entry name" value="P-loop containing nucleoside triphosphate hydrolases"/>
    <property type="match status" value="1"/>
</dbReference>
<dbReference type="Gene3D" id="3.40.50.300">
    <property type="entry name" value="P-loop containing nucleotide triphosphate hydrolases"/>
    <property type="match status" value="1"/>
</dbReference>
<proteinExistence type="predicted"/>
<dbReference type="AlphaFoldDB" id="A0A0P9SBM8"/>
<reference evidence="1 2" key="1">
    <citation type="submission" date="2015-09" db="EMBL/GenBank/DDBJ databases">
        <title>Genome announcement of multiple Pseudomonas syringae strains.</title>
        <authorList>
            <person name="Thakur S."/>
            <person name="Wang P.W."/>
            <person name="Gong Y."/>
            <person name="Weir B.S."/>
            <person name="Guttman D.S."/>
        </authorList>
    </citation>
    <scope>NUCLEOTIDE SEQUENCE [LARGE SCALE GENOMIC DNA]</scope>
    <source>
        <strain evidence="1 2">ICMP9150</strain>
    </source>
</reference>
<dbReference type="EMBL" id="LJQG01000039">
    <property type="protein sequence ID" value="KPX23580.1"/>
    <property type="molecule type" value="Genomic_DNA"/>
</dbReference>
<accession>A0A0P9SBM8</accession>
<comment type="caution">
    <text evidence="1">The sequence shown here is derived from an EMBL/GenBank/DDBJ whole genome shotgun (WGS) entry which is preliminary data.</text>
</comment>
<dbReference type="Proteomes" id="UP000050346">
    <property type="component" value="Unassembled WGS sequence"/>
</dbReference>
<organism evidence="1 2">
    <name type="scientific">Pseudomonas amygdali pv. dendropanacis</name>
    <dbReference type="NCBI Taxonomy" id="235272"/>
    <lineage>
        <taxon>Bacteria</taxon>
        <taxon>Pseudomonadati</taxon>
        <taxon>Pseudomonadota</taxon>
        <taxon>Gammaproteobacteria</taxon>
        <taxon>Pseudomonadales</taxon>
        <taxon>Pseudomonadaceae</taxon>
        <taxon>Pseudomonas</taxon>
        <taxon>Pseudomonas amygdali</taxon>
    </lineage>
</organism>
<sequence length="100" mass="11352">MLDRSRIHTRRHAQARVLLQEPYLLFVDEATSVLDIATEKRRYPTQLRQWPECTLVSVTHNRALLSFSLACPGVGFGRWRHGDNHTAARTAPADKSAARS</sequence>
<dbReference type="InterPro" id="IPR027417">
    <property type="entry name" value="P-loop_NTPase"/>
</dbReference>
<evidence type="ECO:0000313" key="2">
    <source>
        <dbReference type="Proteomes" id="UP000050346"/>
    </source>
</evidence>
<evidence type="ECO:0000313" key="1">
    <source>
        <dbReference type="EMBL" id="KPX23580.1"/>
    </source>
</evidence>
<dbReference type="PATRIC" id="fig|235272.12.peg.4036"/>
<name>A0A0P9SBM8_PSEA0</name>
<protein>
    <submittedName>
        <fullName evidence="1">ATPase YddA</fullName>
    </submittedName>
</protein>
<gene>
    <name evidence="1" type="ORF">ALO71_02942</name>
</gene>